<sequence length="111" mass="11975">MSTRPPSNRAVAQLAEDVGRALLRFADTLREDAAVPTTTRRPEGRARGQLQERVLGLKNLTSEHGLAASEVAQQLAVPQSNATRALNTLAERGDLVVVPGERPSRWRATGP</sequence>
<dbReference type="GO" id="GO:0006355">
    <property type="term" value="P:regulation of DNA-templated transcription"/>
    <property type="evidence" value="ECO:0007669"/>
    <property type="project" value="InterPro"/>
</dbReference>
<dbReference type="Gene3D" id="1.10.10.10">
    <property type="entry name" value="Winged helix-like DNA-binding domain superfamily/Winged helix DNA-binding domain"/>
    <property type="match status" value="1"/>
</dbReference>
<organism evidence="2 3">
    <name type="scientific">Pedococcus bigeumensis</name>
    <dbReference type="NCBI Taxonomy" id="433644"/>
    <lineage>
        <taxon>Bacteria</taxon>
        <taxon>Bacillati</taxon>
        <taxon>Actinomycetota</taxon>
        <taxon>Actinomycetes</taxon>
        <taxon>Micrococcales</taxon>
        <taxon>Intrasporangiaceae</taxon>
        <taxon>Pedococcus</taxon>
    </lineage>
</organism>
<accession>A0A502CGN8</accession>
<name>A0A502CGN8_9MICO</name>
<dbReference type="Proteomes" id="UP000317722">
    <property type="component" value="Unassembled WGS sequence"/>
</dbReference>
<reference evidence="2 3" key="1">
    <citation type="journal article" date="2019" name="Environ. Microbiol.">
        <title>Species interactions and distinct microbial communities in high Arctic permafrost affected cryosols are associated with the CH4 and CO2 gas fluxes.</title>
        <authorList>
            <person name="Altshuler I."/>
            <person name="Hamel J."/>
            <person name="Turney S."/>
            <person name="Magnuson E."/>
            <person name="Levesque R."/>
            <person name="Greer C."/>
            <person name="Whyte L.G."/>
        </authorList>
    </citation>
    <scope>NUCLEOTIDE SEQUENCE [LARGE SCALE GENOMIC DNA]</scope>
    <source>
        <strain evidence="2 3">S9.3A</strain>
    </source>
</reference>
<protein>
    <recommendedName>
        <fullName evidence="1">HTH iclR-type domain-containing protein</fullName>
    </recommendedName>
</protein>
<evidence type="ECO:0000313" key="3">
    <source>
        <dbReference type="Proteomes" id="UP000317722"/>
    </source>
</evidence>
<comment type="caution">
    <text evidence="2">The sequence shown here is derived from an EMBL/GenBank/DDBJ whole genome shotgun (WGS) entry which is preliminary data.</text>
</comment>
<dbReference type="OrthoDB" id="9927333at2"/>
<dbReference type="InterPro" id="IPR036390">
    <property type="entry name" value="WH_DNA-bd_sf"/>
</dbReference>
<proteinExistence type="predicted"/>
<evidence type="ECO:0000259" key="1">
    <source>
        <dbReference type="Pfam" id="PF09339"/>
    </source>
</evidence>
<dbReference type="GO" id="GO:0003677">
    <property type="term" value="F:DNA binding"/>
    <property type="evidence" value="ECO:0007669"/>
    <property type="project" value="InterPro"/>
</dbReference>
<dbReference type="SUPFAM" id="SSF46785">
    <property type="entry name" value="Winged helix' DNA-binding domain"/>
    <property type="match status" value="1"/>
</dbReference>
<keyword evidence="3" id="KW-1185">Reference proteome</keyword>
<dbReference type="InterPro" id="IPR036388">
    <property type="entry name" value="WH-like_DNA-bd_sf"/>
</dbReference>
<dbReference type="Pfam" id="PF09339">
    <property type="entry name" value="HTH_IclR"/>
    <property type="match status" value="1"/>
</dbReference>
<dbReference type="RefSeq" id="WP_140743792.1">
    <property type="nucleotide sequence ID" value="NZ_RCZM01000008.1"/>
</dbReference>
<dbReference type="InterPro" id="IPR005471">
    <property type="entry name" value="Tscrpt_reg_IclR_N"/>
</dbReference>
<dbReference type="EMBL" id="RCZM01000008">
    <property type="protein sequence ID" value="TPG12895.1"/>
    <property type="molecule type" value="Genomic_DNA"/>
</dbReference>
<feature type="domain" description="HTH iclR-type" evidence="1">
    <location>
        <begin position="65"/>
        <end position="93"/>
    </location>
</feature>
<dbReference type="AlphaFoldDB" id="A0A502CGN8"/>
<gene>
    <name evidence="2" type="ORF">EAH86_19330</name>
</gene>
<evidence type="ECO:0000313" key="2">
    <source>
        <dbReference type="EMBL" id="TPG12895.1"/>
    </source>
</evidence>